<feature type="region of interest" description="Disordered" evidence="1">
    <location>
        <begin position="88"/>
        <end position="125"/>
    </location>
</feature>
<name>A0ABN9CSK4_9NEOB</name>
<reference evidence="2" key="1">
    <citation type="submission" date="2023-05" db="EMBL/GenBank/DDBJ databases">
        <authorList>
            <person name="Stuckert A."/>
        </authorList>
    </citation>
    <scope>NUCLEOTIDE SEQUENCE</scope>
</reference>
<accession>A0ABN9CSK4</accession>
<proteinExistence type="predicted"/>
<protein>
    <recommendedName>
        <fullName evidence="4">KRAB domain-containing protein</fullName>
    </recommendedName>
</protein>
<feature type="compositionally biased region" description="Basic and acidic residues" evidence="1">
    <location>
        <begin position="48"/>
        <end position="69"/>
    </location>
</feature>
<comment type="caution">
    <text evidence="2">The sequence shown here is derived from an EMBL/GenBank/DDBJ whole genome shotgun (WGS) entry which is preliminary data.</text>
</comment>
<gene>
    <name evidence="2" type="ORF">SPARVUS_LOCUS5557332</name>
</gene>
<sequence length="137" mass="16018">MEEWEYLEGHKDLYKDVMMDNQPRPLTSPDGSLRHGNPPNQRCPRPLYSRDSKQEGHTIPHHHQSENLRDYNIVVKNRLRKEDEEYGGMILSKGPHRPLQGRHDGLLSRPSHTGPWPGDEENLRGLSHFVSRLESRR</sequence>
<evidence type="ECO:0000313" key="3">
    <source>
        <dbReference type="Proteomes" id="UP001162483"/>
    </source>
</evidence>
<organism evidence="2 3">
    <name type="scientific">Staurois parvus</name>
    <dbReference type="NCBI Taxonomy" id="386267"/>
    <lineage>
        <taxon>Eukaryota</taxon>
        <taxon>Metazoa</taxon>
        <taxon>Chordata</taxon>
        <taxon>Craniata</taxon>
        <taxon>Vertebrata</taxon>
        <taxon>Euteleostomi</taxon>
        <taxon>Amphibia</taxon>
        <taxon>Batrachia</taxon>
        <taxon>Anura</taxon>
        <taxon>Neobatrachia</taxon>
        <taxon>Ranoidea</taxon>
        <taxon>Ranidae</taxon>
        <taxon>Staurois</taxon>
    </lineage>
</organism>
<evidence type="ECO:0000313" key="2">
    <source>
        <dbReference type="EMBL" id="CAI9562111.1"/>
    </source>
</evidence>
<dbReference type="Proteomes" id="UP001162483">
    <property type="component" value="Unassembled WGS sequence"/>
</dbReference>
<keyword evidence="3" id="KW-1185">Reference proteome</keyword>
<evidence type="ECO:0000256" key="1">
    <source>
        <dbReference type="SAM" id="MobiDB-lite"/>
    </source>
</evidence>
<dbReference type="EMBL" id="CATNWA010011651">
    <property type="protein sequence ID" value="CAI9562111.1"/>
    <property type="molecule type" value="Genomic_DNA"/>
</dbReference>
<evidence type="ECO:0008006" key="4">
    <source>
        <dbReference type="Google" id="ProtNLM"/>
    </source>
</evidence>
<feature type="region of interest" description="Disordered" evidence="1">
    <location>
        <begin position="19"/>
        <end position="70"/>
    </location>
</feature>